<dbReference type="AlphaFoldDB" id="A0A2M6YC14"/>
<gene>
    <name evidence="2" type="ORF">COT12_02160</name>
</gene>
<dbReference type="Pfam" id="PF04266">
    <property type="entry name" value="ASCH"/>
    <property type="match status" value="1"/>
</dbReference>
<dbReference type="InterPro" id="IPR015947">
    <property type="entry name" value="PUA-like_sf"/>
</dbReference>
<organism evidence="2 3">
    <name type="scientific">Candidatus Berkelbacteria bacterium CG08_land_8_20_14_0_20_39_8</name>
    <dbReference type="NCBI Taxonomy" id="1974511"/>
    <lineage>
        <taxon>Bacteria</taxon>
        <taxon>Candidatus Berkelbacteria</taxon>
    </lineage>
</organism>
<sequence>MRRHIAIFVGPAIEDIFSGKKTVECRFSKSRVLPYGQVAKDDIILLKKSGGDILGQFTVDNVLYYDNLSSKSVEVLKREYAKAIAVDEKFWQEKKNNKFGTLIFLKNPKRFVFPIKFKKKDRRPWLLADKKKP</sequence>
<accession>A0A2M6YC14</accession>
<dbReference type="EMBL" id="PEXI01000067">
    <property type="protein sequence ID" value="PIU24228.1"/>
    <property type="molecule type" value="Genomic_DNA"/>
</dbReference>
<comment type="caution">
    <text evidence="2">The sequence shown here is derived from an EMBL/GenBank/DDBJ whole genome shotgun (WGS) entry which is preliminary data.</text>
</comment>
<dbReference type="Proteomes" id="UP000229896">
    <property type="component" value="Unassembled WGS sequence"/>
</dbReference>
<protein>
    <recommendedName>
        <fullName evidence="1">ASCH domain-containing protein</fullName>
    </recommendedName>
</protein>
<dbReference type="SUPFAM" id="SSF88697">
    <property type="entry name" value="PUA domain-like"/>
    <property type="match status" value="1"/>
</dbReference>
<evidence type="ECO:0000313" key="2">
    <source>
        <dbReference type="EMBL" id="PIU24228.1"/>
    </source>
</evidence>
<evidence type="ECO:0000313" key="3">
    <source>
        <dbReference type="Proteomes" id="UP000229896"/>
    </source>
</evidence>
<dbReference type="InterPro" id="IPR007374">
    <property type="entry name" value="ASCH_domain"/>
</dbReference>
<reference evidence="3" key="1">
    <citation type="submission" date="2017-09" db="EMBL/GenBank/DDBJ databases">
        <title>Depth-based differentiation of microbial function through sediment-hosted aquifers and enrichment of novel symbionts in the deep terrestrial subsurface.</title>
        <authorList>
            <person name="Probst A.J."/>
            <person name="Ladd B."/>
            <person name="Jarett J.K."/>
            <person name="Geller-Mcgrath D.E."/>
            <person name="Sieber C.M.K."/>
            <person name="Emerson J.B."/>
            <person name="Anantharaman K."/>
            <person name="Thomas B.C."/>
            <person name="Malmstrom R."/>
            <person name="Stieglmeier M."/>
            <person name="Klingl A."/>
            <person name="Woyke T."/>
            <person name="Ryan C.M."/>
            <person name="Banfield J.F."/>
        </authorList>
    </citation>
    <scope>NUCLEOTIDE SEQUENCE [LARGE SCALE GENOMIC DNA]</scope>
</reference>
<proteinExistence type="predicted"/>
<feature type="domain" description="ASCH" evidence="1">
    <location>
        <begin position="8"/>
        <end position="118"/>
    </location>
</feature>
<evidence type="ECO:0000259" key="1">
    <source>
        <dbReference type="Pfam" id="PF04266"/>
    </source>
</evidence>
<name>A0A2M6YC14_9BACT</name>